<keyword evidence="5 6" id="KW-0472">Membrane</keyword>
<dbReference type="GO" id="GO:0005886">
    <property type="term" value="C:plasma membrane"/>
    <property type="evidence" value="ECO:0007669"/>
    <property type="project" value="TreeGrafter"/>
</dbReference>
<dbReference type="GeneID" id="24109595"/>
<dbReference type="STRING" id="1305764.R9P5X3"/>
<dbReference type="AlphaFoldDB" id="R9P5X3"/>
<evidence type="ECO:0000256" key="1">
    <source>
        <dbReference type="ARBA" id="ARBA00004141"/>
    </source>
</evidence>
<reference evidence="8" key="1">
    <citation type="journal article" date="2013" name="Genome Announc.">
        <title>Draft genome sequence of the basidiomycetous yeast-like fungus Pseudozyma hubeiensis SY62, which produces an abundant amount of the biosurfactant mannosylerythritol lipids.</title>
        <authorList>
            <person name="Konishi M."/>
            <person name="Hatada Y."/>
            <person name="Horiuchi J."/>
        </authorList>
    </citation>
    <scope>NUCLEOTIDE SEQUENCE [LARGE SCALE GENOMIC DNA]</scope>
    <source>
        <strain evidence="8">SY62</strain>
    </source>
</reference>
<evidence type="ECO:0000313" key="8">
    <source>
        <dbReference type="Proteomes" id="UP000014071"/>
    </source>
</evidence>
<proteinExistence type="inferred from homology"/>
<dbReference type="OrthoDB" id="3648309at2759"/>
<feature type="transmembrane region" description="Helical" evidence="6">
    <location>
        <begin position="254"/>
        <end position="273"/>
    </location>
</feature>
<gene>
    <name evidence="7" type="ORF">PHSY_004313</name>
</gene>
<feature type="transmembrane region" description="Helical" evidence="6">
    <location>
        <begin position="227"/>
        <end position="247"/>
    </location>
</feature>
<dbReference type="PROSITE" id="PS01114">
    <property type="entry name" value="GPR1_FUN34_YAAH"/>
    <property type="match status" value="1"/>
</dbReference>
<dbReference type="RefSeq" id="XP_012190316.1">
    <property type="nucleotide sequence ID" value="XM_012334926.1"/>
</dbReference>
<dbReference type="EMBL" id="DF238805">
    <property type="protein sequence ID" value="GAC96729.1"/>
    <property type="molecule type" value="Genomic_DNA"/>
</dbReference>
<feature type="transmembrane region" description="Helical" evidence="6">
    <location>
        <begin position="187"/>
        <end position="207"/>
    </location>
</feature>
<dbReference type="NCBIfam" id="NF038013">
    <property type="entry name" value="AceTr_1"/>
    <property type="match status" value="1"/>
</dbReference>
<dbReference type="InterPro" id="IPR047622">
    <property type="entry name" value="GPR1_FUN34_YAAH"/>
</dbReference>
<evidence type="ECO:0000256" key="5">
    <source>
        <dbReference type="ARBA" id="ARBA00023136"/>
    </source>
</evidence>
<feature type="transmembrane region" description="Helical" evidence="6">
    <location>
        <begin position="133"/>
        <end position="150"/>
    </location>
</feature>
<keyword evidence="3 6" id="KW-0812">Transmembrane</keyword>
<evidence type="ECO:0000256" key="2">
    <source>
        <dbReference type="ARBA" id="ARBA00005587"/>
    </source>
</evidence>
<accession>R9P5X3</accession>
<dbReference type="InterPro" id="IPR000791">
    <property type="entry name" value="Gpr1/Fun34/SatP-like"/>
</dbReference>
<dbReference type="GO" id="GO:0015123">
    <property type="term" value="F:acetate transmembrane transporter activity"/>
    <property type="evidence" value="ECO:0007669"/>
    <property type="project" value="TreeGrafter"/>
</dbReference>
<feature type="transmembrane region" description="Helical" evidence="6">
    <location>
        <begin position="156"/>
        <end position="175"/>
    </location>
</feature>
<comment type="similarity">
    <text evidence="2">Belongs to the acetate uptake transporter (AceTr) (TC 2.A.96) family.</text>
</comment>
<evidence type="ECO:0000256" key="3">
    <source>
        <dbReference type="ARBA" id="ARBA00022692"/>
    </source>
</evidence>
<evidence type="ECO:0000313" key="7">
    <source>
        <dbReference type="EMBL" id="GAC96729.1"/>
    </source>
</evidence>
<dbReference type="Pfam" id="PF01184">
    <property type="entry name" value="Gpr1_Fun34_YaaH"/>
    <property type="match status" value="1"/>
</dbReference>
<dbReference type="PANTHER" id="PTHR31123">
    <property type="entry name" value="ACCUMULATION OF DYADS PROTEIN 2-RELATED"/>
    <property type="match status" value="1"/>
</dbReference>
<dbReference type="PANTHER" id="PTHR31123:SF1">
    <property type="entry name" value="ACCUMULATION OF DYADS PROTEIN 2-RELATED"/>
    <property type="match status" value="1"/>
</dbReference>
<organism evidence="7 8">
    <name type="scientific">Pseudozyma hubeiensis (strain SY62)</name>
    <name type="common">Yeast</name>
    <dbReference type="NCBI Taxonomy" id="1305764"/>
    <lineage>
        <taxon>Eukaryota</taxon>
        <taxon>Fungi</taxon>
        <taxon>Dikarya</taxon>
        <taxon>Basidiomycota</taxon>
        <taxon>Ustilaginomycotina</taxon>
        <taxon>Ustilaginomycetes</taxon>
        <taxon>Ustilaginales</taxon>
        <taxon>Ustilaginaceae</taxon>
        <taxon>Pseudozyma</taxon>
    </lineage>
</organism>
<evidence type="ECO:0000256" key="4">
    <source>
        <dbReference type="ARBA" id="ARBA00022989"/>
    </source>
</evidence>
<name>R9P5X3_PSEHS</name>
<dbReference type="HOGENOM" id="CLU_051062_1_0_1"/>
<keyword evidence="4 6" id="KW-1133">Transmembrane helix</keyword>
<comment type="subcellular location">
    <subcellularLocation>
        <location evidence="1">Membrane</location>
        <topology evidence="1">Multi-pass membrane protein</topology>
    </subcellularLocation>
</comment>
<sequence>MRRHVRQHERESVHVDWSHKDLVMSQSSATAVAVRMADRKGSPVLMLKGLGVCSVRTWSRVRRSLFCIVKTDGRFHASRGKAMFAMSEIKQQENGYQGGAQPIRALTPGGHPQDSSQPAFPVYHRRFANPAPLGLFGFAATTFVLSMYNVKARGVTVPNVVVGLAIGYGGLAQFLAGMWEFAAGNTFGATAFSSYGAFWWSYAIIQIPWFGIVEGNYNPNGTPEAQVANALGIYLAAWFIFTFIMLLASFRSSVGLVALFFFLDITFLLLFIAEFTGKSAVQTAGGAFGILTAAIAWYVGAAGLLTPDTSYFTLPVIELSRRD</sequence>
<dbReference type="eggNOG" id="ENOG502QUJS">
    <property type="taxonomic scope" value="Eukaryota"/>
</dbReference>
<feature type="transmembrane region" description="Helical" evidence="6">
    <location>
        <begin position="285"/>
        <end position="305"/>
    </location>
</feature>
<dbReference type="Proteomes" id="UP000014071">
    <property type="component" value="Unassembled WGS sequence"/>
</dbReference>
<protein>
    <submittedName>
        <fullName evidence="7">Possible transmembrane sensor/transporter</fullName>
    </submittedName>
</protein>
<evidence type="ECO:0000256" key="6">
    <source>
        <dbReference type="SAM" id="Phobius"/>
    </source>
</evidence>
<keyword evidence="8" id="KW-1185">Reference proteome</keyword>
<dbReference type="InterPro" id="IPR051633">
    <property type="entry name" value="AceTr"/>
</dbReference>